<dbReference type="SMART" id="SM00857">
    <property type="entry name" value="Resolvase"/>
    <property type="match status" value="1"/>
</dbReference>
<feature type="region of interest" description="Disordered" evidence="2">
    <location>
        <begin position="1"/>
        <end position="20"/>
    </location>
</feature>
<evidence type="ECO:0000313" key="6">
    <source>
        <dbReference type="Proteomes" id="UP001596025"/>
    </source>
</evidence>
<feature type="domain" description="Recombinase" evidence="4">
    <location>
        <begin position="186"/>
        <end position="289"/>
    </location>
</feature>
<keyword evidence="6" id="KW-1185">Reference proteome</keyword>
<dbReference type="PROSITE" id="PS51737">
    <property type="entry name" value="RECOMBINASE_DNA_BIND"/>
    <property type="match status" value="1"/>
</dbReference>
<evidence type="ECO:0000256" key="1">
    <source>
        <dbReference type="SAM" id="Coils"/>
    </source>
</evidence>
<feature type="domain" description="Resolvase/invertase-type recombinase catalytic" evidence="3">
    <location>
        <begin position="28"/>
        <end position="179"/>
    </location>
</feature>
<feature type="compositionally biased region" description="Low complexity" evidence="2">
    <location>
        <begin position="10"/>
        <end position="20"/>
    </location>
</feature>
<dbReference type="PANTHER" id="PTHR30461:SF23">
    <property type="entry name" value="DNA RECOMBINASE-RELATED"/>
    <property type="match status" value="1"/>
</dbReference>
<dbReference type="EMBL" id="JBHSGR010000008">
    <property type="protein sequence ID" value="MFC4693508.1"/>
    <property type="molecule type" value="Genomic_DNA"/>
</dbReference>
<dbReference type="PROSITE" id="PS51736">
    <property type="entry name" value="RECOMBINASES_3"/>
    <property type="match status" value="1"/>
</dbReference>
<accession>A0ABV9LIK7</accession>
<dbReference type="SUPFAM" id="SSF53041">
    <property type="entry name" value="Resolvase-like"/>
    <property type="match status" value="1"/>
</dbReference>
<feature type="region of interest" description="Disordered" evidence="2">
    <location>
        <begin position="163"/>
        <end position="192"/>
    </location>
</feature>
<proteinExistence type="predicted"/>
<dbReference type="InterPro" id="IPR036162">
    <property type="entry name" value="Resolvase-like_N_sf"/>
</dbReference>
<dbReference type="InterPro" id="IPR006119">
    <property type="entry name" value="Resolv_N"/>
</dbReference>
<dbReference type="Gene3D" id="3.90.1750.20">
    <property type="entry name" value="Putative Large Serine Recombinase, Chain B, Domain 2"/>
    <property type="match status" value="1"/>
</dbReference>
<keyword evidence="1" id="KW-0175">Coiled coil</keyword>
<dbReference type="Gene3D" id="3.40.50.1390">
    <property type="entry name" value="Resolvase, N-terminal catalytic domain"/>
    <property type="match status" value="1"/>
</dbReference>
<feature type="coiled-coil region" evidence="1">
    <location>
        <begin position="379"/>
        <end position="434"/>
    </location>
</feature>
<evidence type="ECO:0000259" key="3">
    <source>
        <dbReference type="PROSITE" id="PS51736"/>
    </source>
</evidence>
<dbReference type="InterPro" id="IPR050639">
    <property type="entry name" value="SSR_resolvase"/>
</dbReference>
<dbReference type="InterPro" id="IPR038109">
    <property type="entry name" value="DNA_bind_recomb_sf"/>
</dbReference>
<evidence type="ECO:0000259" key="4">
    <source>
        <dbReference type="PROSITE" id="PS51737"/>
    </source>
</evidence>
<feature type="compositionally biased region" description="Low complexity" evidence="2">
    <location>
        <begin position="168"/>
        <end position="177"/>
    </location>
</feature>
<evidence type="ECO:0000313" key="5">
    <source>
        <dbReference type="EMBL" id="MFC4693508.1"/>
    </source>
</evidence>
<dbReference type="Pfam" id="PF00239">
    <property type="entry name" value="Resolvase"/>
    <property type="match status" value="1"/>
</dbReference>
<comment type="caution">
    <text evidence="5">The sequence shown here is derived from an EMBL/GenBank/DDBJ whole genome shotgun (WGS) entry which is preliminary data.</text>
</comment>
<dbReference type="PANTHER" id="PTHR30461">
    <property type="entry name" value="DNA-INVERTASE FROM LAMBDOID PROPHAGE"/>
    <property type="match status" value="1"/>
</dbReference>
<dbReference type="RefSeq" id="WP_387988230.1">
    <property type="nucleotide sequence ID" value="NZ_JBHSGR010000008.1"/>
</dbReference>
<dbReference type="InterPro" id="IPR011109">
    <property type="entry name" value="DNA_bind_recombinase_dom"/>
</dbReference>
<dbReference type="Pfam" id="PF07508">
    <property type="entry name" value="Recombinase"/>
    <property type="match status" value="1"/>
</dbReference>
<gene>
    <name evidence="5" type="ORF">ACFO3M_08925</name>
</gene>
<organism evidence="5 6">
    <name type="scientific">Geodermatophilus arenarius</name>
    <dbReference type="NCBI Taxonomy" id="1137990"/>
    <lineage>
        <taxon>Bacteria</taxon>
        <taxon>Bacillati</taxon>
        <taxon>Actinomycetota</taxon>
        <taxon>Actinomycetes</taxon>
        <taxon>Geodermatophilales</taxon>
        <taxon>Geodermatophilaceae</taxon>
        <taxon>Geodermatophilus</taxon>
    </lineage>
</organism>
<evidence type="ECO:0000256" key="2">
    <source>
        <dbReference type="SAM" id="MobiDB-lite"/>
    </source>
</evidence>
<protein>
    <submittedName>
        <fullName evidence="5">Recombinase family protein</fullName>
    </submittedName>
</protein>
<dbReference type="Proteomes" id="UP001596025">
    <property type="component" value="Unassembled WGS sequence"/>
</dbReference>
<reference evidence="6" key="1">
    <citation type="journal article" date="2019" name="Int. J. Syst. Evol. Microbiol.">
        <title>The Global Catalogue of Microorganisms (GCM) 10K type strain sequencing project: providing services to taxonomists for standard genome sequencing and annotation.</title>
        <authorList>
            <consortium name="The Broad Institute Genomics Platform"/>
            <consortium name="The Broad Institute Genome Sequencing Center for Infectious Disease"/>
            <person name="Wu L."/>
            <person name="Ma J."/>
        </authorList>
    </citation>
    <scope>NUCLEOTIDE SEQUENCE [LARGE SCALE GENOMIC DNA]</scope>
    <source>
        <strain evidence="6">CCUG 62763</strain>
    </source>
</reference>
<dbReference type="CDD" id="cd00338">
    <property type="entry name" value="Ser_Recombinase"/>
    <property type="match status" value="1"/>
</dbReference>
<name>A0ABV9LIK7_9ACTN</name>
<sequence length="491" mass="52560">MTTTTHKGLTSSNTAADTASTDAAPVVRAVLYSRISKDTEGLGLGVERQREELHRLAAARGWHVVADLADNDISASSGKRRPAYEQAMALVDRREVDVLAVWAVDRLVRRLRDLEDVIDRTEASGSAAGVRIVTCQGDLDLSSPAGRMQARILASVARNESEQKGLRQRLQQRQAAQSGRPPARRAFGYLPGGRDLNEPEAGAIRECAKRLLAGASLTSLADYLNGEGLTTSLGRPWERTAVRAMLLNARLAGIRTLRGEVVGKGTWPPVLPEEDWHAVRALLLTPGRTTSGGTTARKWVGGTLYRCGRCRAPMRTGTRAGASGNADPTAARIYLCDATGSKHLTRRADEVDAYVLAVVEARLAEPDVAALLPAESPDVAGLRREAADLRERRDGLGEAFADGLLTAAQVKTASDRLSARLAEVEERLAQASQAGGLSYVLAAECPPVAFRSAALGIQRAVIDTLMTVVLLPGRSGSRGFDPETVRLDWKG</sequence>